<comment type="caution">
    <text evidence="1">The sequence shown here is derived from an EMBL/GenBank/DDBJ whole genome shotgun (WGS) entry which is preliminary data.</text>
</comment>
<evidence type="ECO:0000313" key="1">
    <source>
        <dbReference type="EMBL" id="KAK8512633.1"/>
    </source>
</evidence>
<keyword evidence="2" id="KW-1185">Reference proteome</keyword>
<protein>
    <submittedName>
        <fullName evidence="1">Uncharacterized protein</fullName>
    </submittedName>
</protein>
<reference evidence="1 2" key="1">
    <citation type="journal article" date="2024" name="G3 (Bethesda)">
        <title>Genome assembly of Hibiscus sabdariffa L. provides insights into metabolisms of medicinal natural products.</title>
        <authorList>
            <person name="Kim T."/>
        </authorList>
    </citation>
    <scope>NUCLEOTIDE SEQUENCE [LARGE SCALE GENOMIC DNA]</scope>
    <source>
        <strain evidence="1">TK-2024</strain>
        <tissue evidence="1">Old leaves</tissue>
    </source>
</reference>
<organism evidence="1 2">
    <name type="scientific">Hibiscus sabdariffa</name>
    <name type="common">roselle</name>
    <dbReference type="NCBI Taxonomy" id="183260"/>
    <lineage>
        <taxon>Eukaryota</taxon>
        <taxon>Viridiplantae</taxon>
        <taxon>Streptophyta</taxon>
        <taxon>Embryophyta</taxon>
        <taxon>Tracheophyta</taxon>
        <taxon>Spermatophyta</taxon>
        <taxon>Magnoliopsida</taxon>
        <taxon>eudicotyledons</taxon>
        <taxon>Gunneridae</taxon>
        <taxon>Pentapetalae</taxon>
        <taxon>rosids</taxon>
        <taxon>malvids</taxon>
        <taxon>Malvales</taxon>
        <taxon>Malvaceae</taxon>
        <taxon>Malvoideae</taxon>
        <taxon>Hibiscus</taxon>
    </lineage>
</organism>
<gene>
    <name evidence="1" type="ORF">V6N12_075203</name>
</gene>
<sequence length="134" mass="15070">MVDERGEWNWIHLQGLLPAATLERLAACPIPKPLYGDDCPGWRWEDNRCFKVGSAYDYLAVLGATHISGFFEQPFESWLERNGGGGFVSSHGTRSWNAWLCICNPTCRPYDPCGRGAISLEFGADGRRFGELLW</sequence>
<dbReference type="EMBL" id="JBBPBM010000072">
    <property type="protein sequence ID" value="KAK8512633.1"/>
    <property type="molecule type" value="Genomic_DNA"/>
</dbReference>
<evidence type="ECO:0000313" key="2">
    <source>
        <dbReference type="Proteomes" id="UP001472677"/>
    </source>
</evidence>
<name>A0ABR2C006_9ROSI</name>
<accession>A0ABR2C006</accession>
<proteinExistence type="predicted"/>
<dbReference type="Proteomes" id="UP001472677">
    <property type="component" value="Unassembled WGS sequence"/>
</dbReference>